<dbReference type="CDD" id="cd18725">
    <property type="entry name" value="PIN_LabA-like"/>
    <property type="match status" value="1"/>
</dbReference>
<keyword evidence="1" id="KW-0862">Zinc</keyword>
<dbReference type="PANTHER" id="PTHR35744:SF4">
    <property type="entry name" value="OS04G0464600 PROTEIN"/>
    <property type="match status" value="1"/>
</dbReference>
<dbReference type="PROSITE" id="PS00028">
    <property type="entry name" value="ZINC_FINGER_C2H2_1"/>
    <property type="match status" value="1"/>
</dbReference>
<proteinExistence type="predicted"/>
<protein>
    <recommendedName>
        <fullName evidence="2">C2H2-type domain-containing protein</fullName>
    </recommendedName>
</protein>
<evidence type="ECO:0000259" key="2">
    <source>
        <dbReference type="PROSITE" id="PS50157"/>
    </source>
</evidence>
<reference evidence="3 4" key="1">
    <citation type="submission" date="2018-04" db="EMBL/GenBank/DDBJ databases">
        <authorList>
            <person name="Vogel A."/>
        </authorList>
    </citation>
    <scope>NUCLEOTIDE SEQUENCE [LARGE SCALE GENOMIC DNA]</scope>
</reference>
<feature type="domain" description="C2H2-type" evidence="2">
    <location>
        <begin position="129"/>
        <end position="157"/>
    </location>
</feature>
<keyword evidence="4" id="KW-1185">Reference proteome</keyword>
<gene>
    <name evidence="3" type="ORF">CCAM_LOCUS39896</name>
</gene>
<keyword evidence="1" id="KW-0479">Metal-binding</keyword>
<evidence type="ECO:0000313" key="3">
    <source>
        <dbReference type="EMBL" id="VFQ98120.1"/>
    </source>
</evidence>
<dbReference type="AlphaFoldDB" id="A0A484NAP3"/>
<sequence length="381" mass="43654">MWTRGKPNTNLIESCSINQLRILSCQLGSSRHYHIQTKQRASSDGVSCLSSDSAQRKARSIVGIFWDLDNKPPKTLPPFEAASKLRKAAEQFGFVKYMVAYANQRALSYVPPLVRQKRNDRKVSNDLEYTCRVCGRRFYTNEKLVNHFKQIHERENTKRVNQIESATGSRRVKLVAKYAAKMHKYKNACRDISTPKVGYGLVDELRKAGFWVKAVSNKPDAADVALRDHLVDMMAKRMIECVFLISDDSDFVEVVKEAKSRCLRTVVVGDVMDGALKRTADASFSWAEVVMEKAKKEAVTVVGRWKDRDVLKKLEWTYDPERDKKYYMLSDFESEDDSDVDLFVSEENDDDDDDHFLHKEDNGAWWELGSETKCDGSIGYP</sequence>
<accession>A0A484NAP3</accession>
<name>A0A484NAP3_9ASTE</name>
<dbReference type="EMBL" id="OOIL02006568">
    <property type="protein sequence ID" value="VFQ98120.1"/>
    <property type="molecule type" value="Genomic_DNA"/>
</dbReference>
<dbReference type="SMART" id="SM00355">
    <property type="entry name" value="ZnF_C2H2"/>
    <property type="match status" value="1"/>
</dbReference>
<organism evidence="3 4">
    <name type="scientific">Cuscuta campestris</name>
    <dbReference type="NCBI Taxonomy" id="132261"/>
    <lineage>
        <taxon>Eukaryota</taxon>
        <taxon>Viridiplantae</taxon>
        <taxon>Streptophyta</taxon>
        <taxon>Embryophyta</taxon>
        <taxon>Tracheophyta</taxon>
        <taxon>Spermatophyta</taxon>
        <taxon>Magnoliopsida</taxon>
        <taxon>eudicotyledons</taxon>
        <taxon>Gunneridae</taxon>
        <taxon>Pentapetalae</taxon>
        <taxon>asterids</taxon>
        <taxon>lamiids</taxon>
        <taxon>Solanales</taxon>
        <taxon>Convolvulaceae</taxon>
        <taxon>Cuscuteae</taxon>
        <taxon>Cuscuta</taxon>
        <taxon>Cuscuta subgen. Grammica</taxon>
        <taxon>Cuscuta sect. Cleistogrammica</taxon>
    </lineage>
</organism>
<dbReference type="GO" id="GO:0008270">
    <property type="term" value="F:zinc ion binding"/>
    <property type="evidence" value="ECO:0007669"/>
    <property type="project" value="UniProtKB-KW"/>
</dbReference>
<dbReference type="OrthoDB" id="3518456at2759"/>
<keyword evidence="1" id="KW-0863">Zinc-finger</keyword>
<evidence type="ECO:0000313" key="4">
    <source>
        <dbReference type="Proteomes" id="UP000595140"/>
    </source>
</evidence>
<dbReference type="Pfam" id="PF01936">
    <property type="entry name" value="NYN"/>
    <property type="match status" value="1"/>
</dbReference>
<dbReference type="InterPro" id="IPR021139">
    <property type="entry name" value="NYN"/>
</dbReference>
<dbReference type="Proteomes" id="UP000595140">
    <property type="component" value="Unassembled WGS sequence"/>
</dbReference>
<dbReference type="InterPro" id="IPR013087">
    <property type="entry name" value="Znf_C2H2_type"/>
</dbReference>
<dbReference type="PROSITE" id="PS50157">
    <property type="entry name" value="ZINC_FINGER_C2H2_2"/>
    <property type="match status" value="1"/>
</dbReference>
<dbReference type="GO" id="GO:0004540">
    <property type="term" value="F:RNA nuclease activity"/>
    <property type="evidence" value="ECO:0007669"/>
    <property type="project" value="InterPro"/>
</dbReference>
<dbReference type="Gene3D" id="3.40.50.1010">
    <property type="entry name" value="5'-nuclease"/>
    <property type="match status" value="1"/>
</dbReference>
<dbReference type="PANTHER" id="PTHR35744">
    <property type="entry name" value="C2H2-TYPE DOMAIN-CONTAINING PROTEIN"/>
    <property type="match status" value="1"/>
</dbReference>
<evidence type="ECO:0000256" key="1">
    <source>
        <dbReference type="PROSITE-ProRule" id="PRU00042"/>
    </source>
</evidence>